<proteinExistence type="predicted"/>
<gene>
    <name evidence="2" type="ORF">AVDCRST_MAG28-2805</name>
</gene>
<protein>
    <recommendedName>
        <fullName evidence="1">Transposase IS4-like domain-containing protein</fullName>
    </recommendedName>
</protein>
<dbReference type="AlphaFoldDB" id="A0A6J4R7Y8"/>
<dbReference type="InterPro" id="IPR002559">
    <property type="entry name" value="Transposase_11"/>
</dbReference>
<evidence type="ECO:0000259" key="1">
    <source>
        <dbReference type="Pfam" id="PF01609"/>
    </source>
</evidence>
<dbReference type="GO" id="GO:0006313">
    <property type="term" value="P:DNA transposition"/>
    <property type="evidence" value="ECO:0007669"/>
    <property type="project" value="InterPro"/>
</dbReference>
<reference evidence="2" key="1">
    <citation type="submission" date="2020-02" db="EMBL/GenBank/DDBJ databases">
        <authorList>
            <person name="Meier V. D."/>
        </authorList>
    </citation>
    <scope>NUCLEOTIDE SEQUENCE</scope>
    <source>
        <strain evidence="2">AVDCRST_MAG28</strain>
    </source>
</reference>
<organism evidence="2">
    <name type="scientific">uncultured Rubrobacteraceae bacterium</name>
    <dbReference type="NCBI Taxonomy" id="349277"/>
    <lineage>
        <taxon>Bacteria</taxon>
        <taxon>Bacillati</taxon>
        <taxon>Actinomycetota</taxon>
        <taxon>Rubrobacteria</taxon>
        <taxon>Rubrobacterales</taxon>
        <taxon>Rubrobacteraceae</taxon>
        <taxon>environmental samples</taxon>
    </lineage>
</organism>
<name>A0A6J4R7Y8_9ACTN</name>
<accession>A0A6J4R7Y8</accession>
<dbReference type="GO" id="GO:0003677">
    <property type="term" value="F:DNA binding"/>
    <property type="evidence" value="ECO:0007669"/>
    <property type="project" value="InterPro"/>
</dbReference>
<dbReference type="EMBL" id="CADCVE010000062">
    <property type="protein sequence ID" value="CAA9458169.1"/>
    <property type="molecule type" value="Genomic_DNA"/>
</dbReference>
<evidence type="ECO:0000313" key="2">
    <source>
        <dbReference type="EMBL" id="CAA9458169.1"/>
    </source>
</evidence>
<sequence length="295" mass="33743">MAQEYHTPRFHRTEEAIITLFCLVDDVYVHLNPRGLRYETIKKLSDSEVIALALFQQLRGIESERSFLRDAERFFSHLFPGVIGLHPSSFHRRVRKLRRFLEPLRREILPELVGQPETLIVDSTLLEVLHPRQVAQSVGFDGAAWVRWGSFSVYGMKLHLLCAANRVPLSYELTAANVAEMRLTEELLEEARLRDDDRARRLLGDLAYRSEALKETLAESGVLLVTERSRQGGARQQVEIAFASLKREFRLGETLASTLVGLVTRIAAKIAAFTYGFYINRLLGRPQGRIKELWA</sequence>
<dbReference type="GO" id="GO:0004803">
    <property type="term" value="F:transposase activity"/>
    <property type="evidence" value="ECO:0007669"/>
    <property type="project" value="InterPro"/>
</dbReference>
<feature type="domain" description="Transposase IS4-like" evidence="1">
    <location>
        <begin position="116"/>
        <end position="272"/>
    </location>
</feature>
<dbReference type="Pfam" id="PF01609">
    <property type="entry name" value="DDE_Tnp_1"/>
    <property type="match status" value="1"/>
</dbReference>